<dbReference type="Proteomes" id="UP000547643">
    <property type="component" value="Unassembled WGS sequence"/>
</dbReference>
<dbReference type="EMBL" id="JAARUV010000093">
    <property type="protein sequence ID" value="MBC1780721.1"/>
    <property type="molecule type" value="Genomic_DNA"/>
</dbReference>
<evidence type="ECO:0000256" key="2">
    <source>
        <dbReference type="SAM" id="SignalP"/>
    </source>
</evidence>
<protein>
    <submittedName>
        <fullName evidence="3">FMN-binding protein</fullName>
    </submittedName>
</protein>
<evidence type="ECO:0000256" key="1">
    <source>
        <dbReference type="SAM" id="MobiDB-lite"/>
    </source>
</evidence>
<sequence length="69" mass="7452">MKLKKVAMGITVVMASSLLLVGCGSSDDSSKENKDTDTKQTETKKTAKTDGTMTDGTYKLEEKNFDDKG</sequence>
<feature type="signal peptide" evidence="2">
    <location>
        <begin position="1"/>
        <end position="21"/>
    </location>
</feature>
<feature type="region of interest" description="Disordered" evidence="1">
    <location>
        <begin position="23"/>
        <end position="53"/>
    </location>
</feature>
<feature type="compositionally biased region" description="Basic and acidic residues" evidence="1">
    <location>
        <begin position="28"/>
        <end position="48"/>
    </location>
</feature>
<gene>
    <name evidence="3" type="ORF">HCA46_18030</name>
</gene>
<accession>A0A7X0XUA8</accession>
<comment type="caution">
    <text evidence="3">The sequence shown here is derived from an EMBL/GenBank/DDBJ whole genome shotgun (WGS) entry which is preliminary data.</text>
</comment>
<feature type="non-terminal residue" evidence="3">
    <location>
        <position position="69"/>
    </location>
</feature>
<evidence type="ECO:0000313" key="4">
    <source>
        <dbReference type="Proteomes" id="UP000547643"/>
    </source>
</evidence>
<keyword evidence="2" id="KW-0732">Signal</keyword>
<feature type="chain" id="PRO_5039620392" evidence="2">
    <location>
        <begin position="22"/>
        <end position="69"/>
    </location>
</feature>
<evidence type="ECO:0000313" key="3">
    <source>
        <dbReference type="EMBL" id="MBC1780721.1"/>
    </source>
</evidence>
<dbReference type="AlphaFoldDB" id="A0A7X0XUA8"/>
<organism evidence="3 4">
    <name type="scientific">Listeria booriae</name>
    <dbReference type="NCBI Taxonomy" id="1552123"/>
    <lineage>
        <taxon>Bacteria</taxon>
        <taxon>Bacillati</taxon>
        <taxon>Bacillota</taxon>
        <taxon>Bacilli</taxon>
        <taxon>Bacillales</taxon>
        <taxon>Listeriaceae</taxon>
        <taxon>Listeria</taxon>
    </lineage>
</organism>
<dbReference type="PROSITE" id="PS51257">
    <property type="entry name" value="PROKAR_LIPOPROTEIN"/>
    <property type="match status" value="1"/>
</dbReference>
<proteinExistence type="predicted"/>
<name>A0A7X0XUA8_9LIST</name>
<reference evidence="3 4" key="1">
    <citation type="submission" date="2020-03" db="EMBL/GenBank/DDBJ databases">
        <title>Soil Listeria distribution.</title>
        <authorList>
            <person name="Liao J."/>
            <person name="Wiedmann M."/>
        </authorList>
    </citation>
    <scope>NUCLEOTIDE SEQUENCE [LARGE SCALE GENOMIC DNA]</scope>
    <source>
        <strain evidence="3 4">FSL L7-1017</strain>
    </source>
</reference>